<comment type="catalytic activity">
    <reaction evidence="1 6">
        <text>Hydrolysis of terminal non-reducing beta-D-fructofuranoside residues in beta-D-fructofuranosides.</text>
        <dbReference type="EC" id="3.2.1.26"/>
    </reaction>
</comment>
<evidence type="ECO:0000256" key="1">
    <source>
        <dbReference type="ARBA" id="ARBA00000094"/>
    </source>
</evidence>
<dbReference type="AlphaFoldDB" id="A0ABD1RYP4"/>
<organism evidence="7 8">
    <name type="scientific">Forsythia ovata</name>
    <dbReference type="NCBI Taxonomy" id="205694"/>
    <lineage>
        <taxon>Eukaryota</taxon>
        <taxon>Viridiplantae</taxon>
        <taxon>Streptophyta</taxon>
        <taxon>Embryophyta</taxon>
        <taxon>Tracheophyta</taxon>
        <taxon>Spermatophyta</taxon>
        <taxon>Magnoliopsida</taxon>
        <taxon>eudicotyledons</taxon>
        <taxon>Gunneridae</taxon>
        <taxon>Pentapetalae</taxon>
        <taxon>asterids</taxon>
        <taxon>lamiids</taxon>
        <taxon>Lamiales</taxon>
        <taxon>Oleaceae</taxon>
        <taxon>Forsythieae</taxon>
        <taxon>Forsythia</taxon>
    </lineage>
</organism>
<dbReference type="PANTHER" id="PTHR31916:SF59">
    <property type="entry name" value="CYTOSOLIC INVERTASE 1"/>
    <property type="match status" value="1"/>
</dbReference>
<comment type="caution">
    <text evidence="7">The sequence shown here is derived from an EMBL/GenBank/DDBJ whole genome shotgun (WGS) entry which is preliminary data.</text>
</comment>
<keyword evidence="5 6" id="KW-0326">Glycosidase</keyword>
<evidence type="ECO:0000256" key="5">
    <source>
        <dbReference type="ARBA" id="ARBA00023295"/>
    </source>
</evidence>
<comment type="similarity">
    <text evidence="2 6">Belongs to the glycosyl hydrolase 100 family.</text>
</comment>
<keyword evidence="8" id="KW-1185">Reference proteome</keyword>
<keyword evidence="4 6" id="KW-0119">Carbohydrate metabolism</keyword>
<protein>
    <recommendedName>
        <fullName evidence="6">Alkaline/neutral invertase</fullName>
        <ecNumber evidence="6">3.2.1.26</ecNumber>
    </recommendedName>
</protein>
<keyword evidence="3 6" id="KW-0378">Hydrolase</keyword>
<dbReference type="Proteomes" id="UP001604277">
    <property type="component" value="Unassembled WGS sequence"/>
</dbReference>
<dbReference type="InterPro" id="IPR024746">
    <property type="entry name" value="Glyco_hydro_100"/>
</dbReference>
<dbReference type="GO" id="GO:0004564">
    <property type="term" value="F:beta-fructofuranosidase activity"/>
    <property type="evidence" value="ECO:0007669"/>
    <property type="project" value="UniProtKB-EC"/>
</dbReference>
<evidence type="ECO:0000256" key="4">
    <source>
        <dbReference type="ARBA" id="ARBA00023277"/>
    </source>
</evidence>
<dbReference type="Pfam" id="PF12899">
    <property type="entry name" value="Glyco_hydro_100"/>
    <property type="match status" value="1"/>
</dbReference>
<dbReference type="Gene3D" id="1.50.10.10">
    <property type="match status" value="1"/>
</dbReference>
<reference evidence="8" key="1">
    <citation type="submission" date="2024-07" db="EMBL/GenBank/DDBJ databases">
        <title>Two chromosome-level genome assemblies of Korean endemic species Abeliophyllum distichum and Forsythia ovata (Oleaceae).</title>
        <authorList>
            <person name="Jang H."/>
        </authorList>
    </citation>
    <scope>NUCLEOTIDE SEQUENCE [LARGE SCALE GENOMIC DNA]</scope>
</reference>
<evidence type="ECO:0000313" key="7">
    <source>
        <dbReference type="EMBL" id="KAL2493571.1"/>
    </source>
</evidence>
<dbReference type="InterPro" id="IPR012341">
    <property type="entry name" value="6hp_glycosidase-like_sf"/>
</dbReference>
<sequence>MPDSLPDWVFDFMPTRGGYFIGNVSPARMDFRWFCLSNCIAILSSLATPKQASAIMDLIESRWEEFVGEMPLKICYPAMESHEWRIVTGCDPKNTGWTYHNGGSWPVLLWLLTAACIKSGRPQLARRAIELAEARLLKDHWPEYYDGKLGRYIGKQARKNQTWSIFIRHKHFQNKYILFNISLCSFIQFTNHKYNFGQTFDALFTPAIVRFILYSNNRIVTLPILAFKRPGISPIVPKPITFILFYNSPTLRTIKHNTSNRLIFVL</sequence>
<dbReference type="EC" id="3.2.1.26" evidence="6"/>
<evidence type="ECO:0000313" key="8">
    <source>
        <dbReference type="Proteomes" id="UP001604277"/>
    </source>
</evidence>
<dbReference type="SUPFAM" id="SSF48208">
    <property type="entry name" value="Six-hairpin glycosidases"/>
    <property type="match status" value="1"/>
</dbReference>
<name>A0ABD1RYP4_9LAMI</name>
<dbReference type="PANTHER" id="PTHR31916">
    <property type="match status" value="1"/>
</dbReference>
<comment type="function">
    <text evidence="6">Invertase that cleaves sucrose into glucose and fructose.</text>
</comment>
<dbReference type="GO" id="GO:0033926">
    <property type="term" value="F:endo-alpha-N-acetylgalactosaminidase activity"/>
    <property type="evidence" value="ECO:0007669"/>
    <property type="project" value="UniProtKB-UniRule"/>
</dbReference>
<dbReference type="InterPro" id="IPR008928">
    <property type="entry name" value="6-hairpin_glycosidase_sf"/>
</dbReference>
<gene>
    <name evidence="7" type="ORF">Fot_37328</name>
</gene>
<evidence type="ECO:0000256" key="2">
    <source>
        <dbReference type="ARBA" id="ARBA00007671"/>
    </source>
</evidence>
<evidence type="ECO:0000256" key="6">
    <source>
        <dbReference type="RuleBase" id="RU367047"/>
    </source>
</evidence>
<evidence type="ECO:0000256" key="3">
    <source>
        <dbReference type="ARBA" id="ARBA00022801"/>
    </source>
</evidence>
<proteinExistence type="inferred from homology"/>
<accession>A0ABD1RYP4</accession>
<dbReference type="EMBL" id="JBFOLJ010000011">
    <property type="protein sequence ID" value="KAL2493571.1"/>
    <property type="molecule type" value="Genomic_DNA"/>
</dbReference>